<dbReference type="OrthoDB" id="127285at2759"/>
<name>A0A090MEN8_OSTTA</name>
<evidence type="ECO:0000313" key="3">
    <source>
        <dbReference type="Proteomes" id="UP000009170"/>
    </source>
</evidence>
<gene>
    <name evidence="2" type="ORF">OT_ostta08g01630</name>
</gene>
<reference evidence="3" key="1">
    <citation type="journal article" date="2006" name="Proc. Natl. Acad. Sci. U.S.A.">
        <title>Genome analysis of the smallest free-living eukaryote Ostreococcus tauri unveils many unique features.</title>
        <authorList>
            <person name="Derelle E."/>
            <person name="Ferraz C."/>
            <person name="Rombauts S."/>
            <person name="Rouze P."/>
            <person name="Worden A.Z."/>
            <person name="Robbens S."/>
            <person name="Partensky F."/>
            <person name="Degroeve S."/>
            <person name="Echeynie S."/>
            <person name="Cooke R."/>
            <person name="Saeys Y."/>
            <person name="Wuyts J."/>
            <person name="Jabbari K."/>
            <person name="Bowler C."/>
            <person name="Panaud O."/>
            <person name="Piegu B."/>
            <person name="Ball S.G."/>
            <person name="Ral J.-P."/>
            <person name="Bouget F.-Y."/>
            <person name="Piganeau G."/>
            <person name="De Baets B."/>
            <person name="Picard A."/>
            <person name="Delseny M."/>
            <person name="Demaille J."/>
            <person name="Van de Peer Y."/>
            <person name="Moreau H."/>
        </authorList>
    </citation>
    <scope>NUCLEOTIDE SEQUENCE [LARGE SCALE GENOMIC DNA]</scope>
    <source>
        <strain evidence="3">OTTH 0595 / CCAP 157/2 / RCC745</strain>
    </source>
</reference>
<dbReference type="STRING" id="70448.A0A090MEN8"/>
<dbReference type="GeneID" id="9831385"/>
<dbReference type="Proteomes" id="UP000009170">
    <property type="component" value="Unassembled WGS sequence"/>
</dbReference>
<organism evidence="2 3">
    <name type="scientific">Ostreococcus tauri</name>
    <name type="common">Marine green alga</name>
    <dbReference type="NCBI Taxonomy" id="70448"/>
    <lineage>
        <taxon>Eukaryota</taxon>
        <taxon>Viridiplantae</taxon>
        <taxon>Chlorophyta</taxon>
        <taxon>Mamiellophyceae</taxon>
        <taxon>Mamiellales</taxon>
        <taxon>Bathycoccaceae</taxon>
        <taxon>Ostreococcus</taxon>
    </lineage>
</organism>
<feature type="compositionally biased region" description="Acidic residues" evidence="1">
    <location>
        <begin position="211"/>
        <end position="229"/>
    </location>
</feature>
<feature type="compositionally biased region" description="Basic residues" evidence="1">
    <location>
        <begin position="275"/>
        <end position="285"/>
    </location>
</feature>
<feature type="region of interest" description="Disordered" evidence="1">
    <location>
        <begin position="129"/>
        <end position="285"/>
    </location>
</feature>
<dbReference type="InParanoid" id="A0A090MEN8"/>
<dbReference type="Pfam" id="PF05477">
    <property type="entry name" value="SURF2"/>
    <property type="match status" value="1"/>
</dbReference>
<proteinExistence type="predicted"/>
<dbReference type="PANTHER" id="PTHR47854">
    <property type="entry name" value="SURFEIT LOCUS PROTEIN 2 (SURF2)"/>
    <property type="match status" value="1"/>
</dbReference>
<dbReference type="RefSeq" id="XP_003080734.2">
    <property type="nucleotide sequence ID" value="XM_003080686.2"/>
</dbReference>
<feature type="compositionally biased region" description="Basic and acidic residues" evidence="1">
    <location>
        <begin position="142"/>
        <end position="182"/>
    </location>
</feature>
<comment type="caution">
    <text evidence="2">The sequence shown here is derived from an EMBL/GenBank/DDBJ whole genome shotgun (WGS) entry which is preliminary data.</text>
</comment>
<dbReference type="EMBL" id="CAID01000008">
    <property type="protein sequence ID" value="CEG01437.1"/>
    <property type="molecule type" value="Genomic_DNA"/>
</dbReference>
<keyword evidence="3" id="KW-1185">Reference proteome</keyword>
<sequence length="285" mass="31848">MSRASAEALRDALRKNHPDATLELAPAPDGRGFRLTCVDTGHARTWRDDGELERARSDVEAHLIGGKFRSVVARRREREALRAYEPHVVPSAAVDGYVFCRLTGARVRATEAAIVRHGEGKKFAAALARASGPNPPPLLTEKSLEEEARERETKAREHRERAEANARAKEEARVKMEAERAKRREVKKRRRENGGYDDVMGCWVPPASEIQSDDDEDDSDASGDGEDTDADAHNDLEDDFYDDDDDSDSEDAEEYDSSESDAEDEELVAVVRRPGFGKKKKQRTD</sequence>
<dbReference type="PANTHER" id="PTHR47854:SF1">
    <property type="entry name" value="SURFEIT LOCUS PROTEIN 2 (SURF2)"/>
    <property type="match status" value="1"/>
</dbReference>
<reference evidence="2 3" key="2">
    <citation type="journal article" date="2014" name="BMC Genomics">
        <title>An improved genome of the model marine alga Ostreococcus tauri unfolds by assessing Illumina de novo assemblies.</title>
        <authorList>
            <person name="Blanc-Mathieu R."/>
            <person name="Verhelst B."/>
            <person name="Derelle E."/>
            <person name="Rombauts S."/>
            <person name="Bouget F.Y."/>
            <person name="Carre I."/>
            <person name="Chateau A."/>
            <person name="Eyre-Walker A."/>
            <person name="Grimsley N."/>
            <person name="Moreau H."/>
            <person name="Piegu B."/>
            <person name="Rivals E."/>
            <person name="Schackwitz W."/>
            <person name="Van de Peer Y."/>
            <person name="Piganeau G."/>
        </authorList>
    </citation>
    <scope>NUCLEOTIDE SEQUENCE [LARGE SCALE GENOMIC DNA]</scope>
    <source>
        <strain evidence="3">OTTH 0595 / CCAP 157/2 / RCC745</strain>
    </source>
</reference>
<feature type="compositionally biased region" description="Acidic residues" evidence="1">
    <location>
        <begin position="236"/>
        <end position="267"/>
    </location>
</feature>
<protein>
    <submittedName>
        <fullName evidence="2">Surfeit locus 2</fullName>
    </submittedName>
</protein>
<evidence type="ECO:0000313" key="2">
    <source>
        <dbReference type="EMBL" id="CEG01437.1"/>
    </source>
</evidence>
<evidence type="ECO:0000256" key="1">
    <source>
        <dbReference type="SAM" id="MobiDB-lite"/>
    </source>
</evidence>
<dbReference type="InterPro" id="IPR008833">
    <property type="entry name" value="Surf2"/>
</dbReference>
<accession>A0A090MEN8</accession>
<dbReference type="KEGG" id="ota:OT_ostta08g01630"/>
<dbReference type="AlphaFoldDB" id="A0A090MEN8"/>